<organism evidence="1 2">
    <name type="scientific">Bordetella genomosp. 9</name>
    <dbReference type="NCBI Taxonomy" id="1416803"/>
    <lineage>
        <taxon>Bacteria</taxon>
        <taxon>Pseudomonadati</taxon>
        <taxon>Pseudomonadota</taxon>
        <taxon>Betaproteobacteria</taxon>
        <taxon>Burkholderiales</taxon>
        <taxon>Alcaligenaceae</taxon>
        <taxon>Bordetella</taxon>
    </lineage>
</organism>
<evidence type="ECO:0000313" key="2">
    <source>
        <dbReference type="Proteomes" id="UP000194139"/>
    </source>
</evidence>
<sequence length="176" mass="19721">MARSGTVKHAGEVIDDRSLLLRHVSPLKISPRERGAVEHVTVKAASAVIFTDIIFLEHSNFKSVAFWKTSTKRIGGPSAFSREMHKHDEFASAVGIQGFAKGLDRSRIAGLGRGLELHSKVDLTLAFVYVPFDELIFWNLLRSVSHEYKGSHGQQYQCSLHQKSPGFRHSNFMRTC</sequence>
<evidence type="ECO:0000313" key="1">
    <source>
        <dbReference type="EMBL" id="ARP85109.1"/>
    </source>
</evidence>
<proteinExistence type="predicted"/>
<dbReference type="AlphaFoldDB" id="A0A1W6YW30"/>
<reference evidence="1 2" key="1">
    <citation type="submission" date="2017-05" db="EMBL/GenBank/DDBJ databases">
        <title>Complete and WGS of Bordetella genogroups.</title>
        <authorList>
            <person name="Spilker T."/>
            <person name="LiPuma J."/>
        </authorList>
    </citation>
    <scope>NUCLEOTIDE SEQUENCE [LARGE SCALE GENOMIC DNA]</scope>
    <source>
        <strain evidence="1 2">AU17164</strain>
    </source>
</reference>
<name>A0A1W6YW30_9BORD</name>
<gene>
    <name evidence="1" type="ORF">CAL13_01915</name>
</gene>
<keyword evidence="2" id="KW-1185">Reference proteome</keyword>
<protein>
    <submittedName>
        <fullName evidence="1">Uncharacterized protein</fullName>
    </submittedName>
</protein>
<accession>A0A1W6YW30</accession>
<dbReference type="Proteomes" id="UP000194139">
    <property type="component" value="Chromosome"/>
</dbReference>
<dbReference type="EMBL" id="CP021109">
    <property type="protein sequence ID" value="ARP85109.1"/>
    <property type="molecule type" value="Genomic_DNA"/>
</dbReference>